<sequence>MYAPTTRSMTLTLGLLSSTLSPHLWADTEIKDESQKSARSLELDSTRITAQGLGATTENTGAYTTGSTSTATKLNLSIRETPQSISVVTRQEMDDFNLNTLTEAMRHTTGVVVQHNDSDRVSYSSRGYTLRNFQIDGMLNTFSFMKSDADTIIYDRIEVIRGATGLTTGAGDPSGTINMIRKRPTHELEAKVGVSGGSYDDYYSFVDVGGPLAFDGRLRGRTVLAYRDSKSFRDNYALKREVAYGILEADLTDDTTVAVGYDYQDKQVKGTTWGTLPYWTGTGEKAHLGRSTNWVAPWSSWPMKDKTAFATLDQRLFYDWRLKAAYTYRTSDSDGSVYNASAGFPNADRSGMLANSKHMTGDEYMTAVDINVSGTYPLFGRDHDLMLGYGQAKNDNTSPWLIERNPDNYGVIPDWSDLGSVPKFNDIDTGREGSRDIIKQKAGYLATRFNLTDDWHAVLGTRYGSWKSSNSSKEYDENTYQLTQATKVTQQHNDMLTPYAGLLYDFTEHFTAYVSYTDIFNPSDEKTVNKTYLEPVVGSNYEVGIKGSFMDERLNLSSAVFWSKQDNVPVIDDSGPRGPNGEEYYKSAGKGNKVNGFEVELAGEIMRDWNMMAGYTYTHSRDGDGNRMNSTSPLNMVKLASSYRLPGNWKAMTVGAAVNWQSDIFRGAWRPTGEKDADGEHITVKENITQKSYTLVDLMARYEFDPHVSATLNVKNLLDQKYYDNVGFYNGVFWGDPRTVSLGLEWKLL</sequence>
<evidence type="ECO:0000313" key="19">
    <source>
        <dbReference type="EMBL" id="KMN15132.1"/>
    </source>
</evidence>
<keyword evidence="12 19" id="KW-0675">Receptor</keyword>
<feature type="signal peptide" evidence="16">
    <location>
        <begin position="1"/>
        <end position="26"/>
    </location>
</feature>
<evidence type="ECO:0000256" key="10">
    <source>
        <dbReference type="ARBA" id="ARBA00023077"/>
    </source>
</evidence>
<dbReference type="Gene3D" id="2.170.130.10">
    <property type="entry name" value="TonB-dependent receptor, plug domain"/>
    <property type="match status" value="1"/>
</dbReference>
<feature type="domain" description="TonB-dependent receptor plug" evidence="18">
    <location>
        <begin position="78"/>
        <end position="176"/>
    </location>
</feature>
<evidence type="ECO:0000256" key="8">
    <source>
        <dbReference type="ARBA" id="ARBA00023004"/>
    </source>
</evidence>
<keyword evidence="13 14" id="KW-0998">Cell outer membrane</keyword>
<comment type="caution">
    <text evidence="19">The sequence shown here is derived from an EMBL/GenBank/DDBJ whole genome shotgun (WGS) entry which is preliminary data.</text>
</comment>
<gene>
    <name evidence="19" type="ORF">TU86_07550</name>
</gene>
<dbReference type="Pfam" id="PF00593">
    <property type="entry name" value="TonB_dep_Rec_b-barrel"/>
    <property type="match status" value="1"/>
</dbReference>
<evidence type="ECO:0000259" key="18">
    <source>
        <dbReference type="Pfam" id="PF07715"/>
    </source>
</evidence>
<dbReference type="GO" id="GO:0038023">
    <property type="term" value="F:signaling receptor activity"/>
    <property type="evidence" value="ECO:0007669"/>
    <property type="project" value="InterPro"/>
</dbReference>
<dbReference type="PATRIC" id="fig|1608994.3.peg.2114"/>
<evidence type="ECO:0000256" key="4">
    <source>
        <dbReference type="ARBA" id="ARBA00022452"/>
    </source>
</evidence>
<dbReference type="GO" id="GO:0015891">
    <property type="term" value="P:siderophore transport"/>
    <property type="evidence" value="ECO:0007669"/>
    <property type="project" value="InterPro"/>
</dbReference>
<dbReference type="InterPro" id="IPR012910">
    <property type="entry name" value="Plug_dom"/>
</dbReference>
<dbReference type="Proteomes" id="UP000036325">
    <property type="component" value="Unassembled WGS sequence"/>
</dbReference>
<evidence type="ECO:0000256" key="11">
    <source>
        <dbReference type="ARBA" id="ARBA00023136"/>
    </source>
</evidence>
<dbReference type="SUPFAM" id="SSF56935">
    <property type="entry name" value="Porins"/>
    <property type="match status" value="1"/>
</dbReference>
<feature type="chain" id="PRO_5005274826" evidence="16">
    <location>
        <begin position="27"/>
        <end position="749"/>
    </location>
</feature>
<keyword evidence="6 14" id="KW-0812">Transmembrane</keyword>
<evidence type="ECO:0000256" key="5">
    <source>
        <dbReference type="ARBA" id="ARBA00022496"/>
    </source>
</evidence>
<protein>
    <submittedName>
        <fullName evidence="19">TonB-dependent receptor</fullName>
    </submittedName>
</protein>
<keyword evidence="11 14" id="KW-0472">Membrane</keyword>
<dbReference type="PANTHER" id="PTHR32552">
    <property type="entry name" value="FERRICHROME IRON RECEPTOR-RELATED"/>
    <property type="match status" value="1"/>
</dbReference>
<dbReference type="RefSeq" id="WP_048363660.1">
    <property type="nucleotide sequence ID" value="NZ_JYLF01000002.1"/>
</dbReference>
<dbReference type="InterPro" id="IPR037066">
    <property type="entry name" value="Plug_dom_sf"/>
</dbReference>
<dbReference type="EMBL" id="JYLF01000002">
    <property type="protein sequence ID" value="KMN15132.1"/>
    <property type="molecule type" value="Genomic_DNA"/>
</dbReference>
<evidence type="ECO:0000256" key="2">
    <source>
        <dbReference type="ARBA" id="ARBA00009810"/>
    </source>
</evidence>
<dbReference type="OrthoDB" id="8663017at2"/>
<feature type="domain" description="TonB-dependent receptor-like beta-barrel" evidence="17">
    <location>
        <begin position="288"/>
        <end position="717"/>
    </location>
</feature>
<keyword evidence="5" id="KW-0410">Iron transport</keyword>
<proteinExistence type="inferred from homology"/>
<keyword evidence="10 15" id="KW-0798">TonB box</keyword>
<keyword evidence="7 16" id="KW-0732">Signal</keyword>
<comment type="similarity">
    <text evidence="2 14 15">Belongs to the TonB-dependent receptor family.</text>
</comment>
<dbReference type="PROSITE" id="PS52016">
    <property type="entry name" value="TONB_DEPENDENT_REC_3"/>
    <property type="match status" value="1"/>
</dbReference>
<dbReference type="NCBIfam" id="TIGR01783">
    <property type="entry name" value="TonB-siderophor"/>
    <property type="match status" value="1"/>
</dbReference>
<comment type="subcellular location">
    <subcellularLocation>
        <location evidence="1 14">Cell outer membrane</location>
        <topology evidence="1 14">Multi-pass membrane protein</topology>
    </subcellularLocation>
</comment>
<name>A0A0J6ISX9_9PSED</name>
<organism evidence="19 20">
    <name type="scientific">Pseudomonas weihenstephanensis</name>
    <dbReference type="NCBI Taxonomy" id="1608994"/>
    <lineage>
        <taxon>Bacteria</taxon>
        <taxon>Pseudomonadati</taxon>
        <taxon>Pseudomonadota</taxon>
        <taxon>Gammaproteobacteria</taxon>
        <taxon>Pseudomonadales</taxon>
        <taxon>Pseudomonadaceae</taxon>
        <taxon>Pseudomonas</taxon>
    </lineage>
</organism>
<evidence type="ECO:0000256" key="16">
    <source>
        <dbReference type="SAM" id="SignalP"/>
    </source>
</evidence>
<dbReference type="FunFam" id="2.170.130.10:FF:000010">
    <property type="entry name" value="Ferripyoverdine receptor"/>
    <property type="match status" value="1"/>
</dbReference>
<evidence type="ECO:0000256" key="14">
    <source>
        <dbReference type="PROSITE-ProRule" id="PRU01360"/>
    </source>
</evidence>
<dbReference type="InterPro" id="IPR039426">
    <property type="entry name" value="TonB-dep_rcpt-like"/>
</dbReference>
<evidence type="ECO:0000313" key="20">
    <source>
        <dbReference type="Proteomes" id="UP000036325"/>
    </source>
</evidence>
<keyword evidence="8" id="KW-0408">Iron</keyword>
<dbReference type="CDD" id="cd01347">
    <property type="entry name" value="ligand_gated_channel"/>
    <property type="match status" value="1"/>
</dbReference>
<dbReference type="AlphaFoldDB" id="A0A0J6ISX9"/>
<evidence type="ECO:0000259" key="17">
    <source>
        <dbReference type="Pfam" id="PF00593"/>
    </source>
</evidence>
<evidence type="ECO:0000256" key="3">
    <source>
        <dbReference type="ARBA" id="ARBA00022448"/>
    </source>
</evidence>
<keyword evidence="9" id="KW-0406">Ion transport</keyword>
<evidence type="ECO:0000256" key="15">
    <source>
        <dbReference type="RuleBase" id="RU003357"/>
    </source>
</evidence>
<dbReference type="GO" id="GO:0009279">
    <property type="term" value="C:cell outer membrane"/>
    <property type="evidence" value="ECO:0007669"/>
    <property type="project" value="UniProtKB-SubCell"/>
</dbReference>
<reference evidence="19 20" key="1">
    <citation type="submission" date="2015-02" db="EMBL/GenBank/DDBJ databases">
        <title>Pseudomonas helleri sp. nov. and Pseudomonas weihenstephanensis sp. nov., isolated from raw cows milk.</title>
        <authorList>
            <person name="von Neubeck M."/>
            <person name="Huptas C."/>
            <person name="Wenning M."/>
            <person name="Scherer S."/>
        </authorList>
    </citation>
    <scope>NUCLEOTIDE SEQUENCE [LARGE SCALE GENOMIC DNA]</scope>
    <source>
        <strain evidence="19 20">DSM 29166</strain>
    </source>
</reference>
<evidence type="ECO:0000256" key="9">
    <source>
        <dbReference type="ARBA" id="ARBA00023065"/>
    </source>
</evidence>
<dbReference type="PANTHER" id="PTHR32552:SF74">
    <property type="entry name" value="HYDROXAMATE SIDEROPHORE RECEPTOR FHUE"/>
    <property type="match status" value="1"/>
</dbReference>
<evidence type="ECO:0000256" key="13">
    <source>
        <dbReference type="ARBA" id="ARBA00023237"/>
    </source>
</evidence>
<dbReference type="Gene3D" id="2.40.170.20">
    <property type="entry name" value="TonB-dependent receptor, beta-barrel domain"/>
    <property type="match status" value="1"/>
</dbReference>
<evidence type="ECO:0000256" key="7">
    <source>
        <dbReference type="ARBA" id="ARBA00022729"/>
    </source>
</evidence>
<dbReference type="Pfam" id="PF07715">
    <property type="entry name" value="Plug"/>
    <property type="match status" value="1"/>
</dbReference>
<dbReference type="STRING" id="1608994.TU86_07550"/>
<keyword evidence="3 14" id="KW-0813">Transport</keyword>
<evidence type="ECO:0000256" key="6">
    <source>
        <dbReference type="ARBA" id="ARBA00022692"/>
    </source>
</evidence>
<accession>A0A0J6ISX9</accession>
<dbReference type="GO" id="GO:0015344">
    <property type="term" value="F:siderophore uptake transmembrane transporter activity"/>
    <property type="evidence" value="ECO:0007669"/>
    <property type="project" value="TreeGrafter"/>
</dbReference>
<dbReference type="InterPro" id="IPR000531">
    <property type="entry name" value="Beta-barrel_TonB"/>
</dbReference>
<keyword evidence="4 14" id="KW-1134">Transmembrane beta strand</keyword>
<dbReference type="InterPro" id="IPR010105">
    <property type="entry name" value="TonB_sidphr_rcpt"/>
</dbReference>
<evidence type="ECO:0000256" key="12">
    <source>
        <dbReference type="ARBA" id="ARBA00023170"/>
    </source>
</evidence>
<evidence type="ECO:0000256" key="1">
    <source>
        <dbReference type="ARBA" id="ARBA00004571"/>
    </source>
</evidence>
<dbReference type="InterPro" id="IPR036942">
    <property type="entry name" value="Beta-barrel_TonB_sf"/>
</dbReference>